<evidence type="ECO:0000313" key="2">
    <source>
        <dbReference type="EMBL" id="UWZ37297.1"/>
    </source>
</evidence>
<sequence length="70" mass="7424">MRTFNTGPAGMFLMLVGVMLAASSAWTAVGAATWSESLPSIFIGLSLLAVGSSLLARARRQQPTEHEEDD</sequence>
<reference evidence="2" key="1">
    <citation type="submission" date="2021-04" db="EMBL/GenBank/DDBJ databases">
        <title>Biosynthetic gene clusters of Dactylosporangioum roseum.</title>
        <authorList>
            <person name="Hartkoorn R.C."/>
            <person name="Beaudoing E."/>
            <person name="Hot D."/>
            <person name="Moureu S."/>
        </authorList>
    </citation>
    <scope>NUCLEOTIDE SEQUENCE</scope>
    <source>
        <strain evidence="2">NRRL B-16295</strain>
    </source>
</reference>
<evidence type="ECO:0000313" key="3">
    <source>
        <dbReference type="Proteomes" id="UP001058271"/>
    </source>
</evidence>
<name>A0ABY5Z738_9ACTN</name>
<organism evidence="2 3">
    <name type="scientific">Dactylosporangium roseum</name>
    <dbReference type="NCBI Taxonomy" id="47989"/>
    <lineage>
        <taxon>Bacteria</taxon>
        <taxon>Bacillati</taxon>
        <taxon>Actinomycetota</taxon>
        <taxon>Actinomycetes</taxon>
        <taxon>Micromonosporales</taxon>
        <taxon>Micromonosporaceae</taxon>
        <taxon>Dactylosporangium</taxon>
    </lineage>
</organism>
<protein>
    <submittedName>
        <fullName evidence="2">Uncharacterized protein</fullName>
    </submittedName>
</protein>
<keyword evidence="1" id="KW-0812">Transmembrane</keyword>
<keyword evidence="1" id="KW-0472">Membrane</keyword>
<dbReference type="RefSeq" id="WP_260726660.1">
    <property type="nucleotide sequence ID" value="NZ_BAAABS010000010.1"/>
</dbReference>
<dbReference type="Proteomes" id="UP001058271">
    <property type="component" value="Chromosome"/>
</dbReference>
<gene>
    <name evidence="2" type="ORF">Drose_03130</name>
</gene>
<evidence type="ECO:0000256" key="1">
    <source>
        <dbReference type="SAM" id="Phobius"/>
    </source>
</evidence>
<accession>A0ABY5Z738</accession>
<dbReference type="EMBL" id="CP073721">
    <property type="protein sequence ID" value="UWZ37297.1"/>
    <property type="molecule type" value="Genomic_DNA"/>
</dbReference>
<keyword evidence="3" id="KW-1185">Reference proteome</keyword>
<keyword evidence="1" id="KW-1133">Transmembrane helix</keyword>
<proteinExistence type="predicted"/>
<feature type="transmembrane region" description="Helical" evidence="1">
    <location>
        <begin position="37"/>
        <end position="56"/>
    </location>
</feature>